<sequence length="52" mass="5989">MFPVHSECTFTDLEIRYGDEIIKACVEEKKRAKVKYDDAVAQGKQLLCLNQL</sequence>
<name>A0AAD1X686_EUPCR</name>
<feature type="domain" description="VIT" evidence="1">
    <location>
        <begin position="1"/>
        <end position="52"/>
    </location>
</feature>
<dbReference type="EMBL" id="CAMPGE010001555">
    <property type="protein sequence ID" value="CAI2360347.1"/>
    <property type="molecule type" value="Genomic_DNA"/>
</dbReference>
<gene>
    <name evidence="2" type="ORF">ECRASSUSDP1_LOCUS1648</name>
</gene>
<evidence type="ECO:0000313" key="2">
    <source>
        <dbReference type="EMBL" id="CAI2360347.1"/>
    </source>
</evidence>
<comment type="caution">
    <text evidence="2">The sequence shown here is derived from an EMBL/GenBank/DDBJ whole genome shotgun (WGS) entry which is preliminary data.</text>
</comment>
<dbReference type="PROSITE" id="PS51468">
    <property type="entry name" value="VIT"/>
    <property type="match status" value="1"/>
</dbReference>
<evidence type="ECO:0000259" key="1">
    <source>
        <dbReference type="PROSITE" id="PS51468"/>
    </source>
</evidence>
<dbReference type="InterPro" id="IPR013694">
    <property type="entry name" value="VIT"/>
</dbReference>
<keyword evidence="3" id="KW-1185">Reference proteome</keyword>
<reference evidence="2" key="1">
    <citation type="submission" date="2023-07" db="EMBL/GenBank/DDBJ databases">
        <authorList>
            <consortium name="AG Swart"/>
            <person name="Singh M."/>
            <person name="Singh A."/>
            <person name="Seah K."/>
            <person name="Emmerich C."/>
        </authorList>
    </citation>
    <scope>NUCLEOTIDE SEQUENCE</scope>
    <source>
        <strain evidence="2">DP1</strain>
    </source>
</reference>
<dbReference type="AlphaFoldDB" id="A0AAD1X686"/>
<dbReference type="Pfam" id="PF08487">
    <property type="entry name" value="VIT"/>
    <property type="match status" value="1"/>
</dbReference>
<proteinExistence type="predicted"/>
<dbReference type="Proteomes" id="UP001295684">
    <property type="component" value="Unassembled WGS sequence"/>
</dbReference>
<evidence type="ECO:0000313" key="3">
    <source>
        <dbReference type="Proteomes" id="UP001295684"/>
    </source>
</evidence>
<organism evidence="2 3">
    <name type="scientific">Euplotes crassus</name>
    <dbReference type="NCBI Taxonomy" id="5936"/>
    <lineage>
        <taxon>Eukaryota</taxon>
        <taxon>Sar</taxon>
        <taxon>Alveolata</taxon>
        <taxon>Ciliophora</taxon>
        <taxon>Intramacronucleata</taxon>
        <taxon>Spirotrichea</taxon>
        <taxon>Hypotrichia</taxon>
        <taxon>Euplotida</taxon>
        <taxon>Euplotidae</taxon>
        <taxon>Moneuplotes</taxon>
    </lineage>
</organism>
<protein>
    <recommendedName>
        <fullName evidence="1">VIT domain-containing protein</fullName>
    </recommendedName>
</protein>
<accession>A0AAD1X686</accession>